<evidence type="ECO:0000256" key="10">
    <source>
        <dbReference type="ARBA" id="ARBA00022917"/>
    </source>
</evidence>
<dbReference type="Pfam" id="PF03129">
    <property type="entry name" value="HGTP_anticodon"/>
    <property type="match status" value="1"/>
</dbReference>
<dbReference type="PANTHER" id="PTHR10745:SF0">
    <property type="entry name" value="GLYCINE--TRNA LIGASE"/>
    <property type="match status" value="1"/>
</dbReference>
<proteinExistence type="inferred from homology"/>
<dbReference type="Pfam" id="PF00587">
    <property type="entry name" value="tRNA-synt_2b"/>
    <property type="match status" value="1"/>
</dbReference>
<evidence type="ECO:0000256" key="2">
    <source>
        <dbReference type="ARBA" id="ARBA00008226"/>
    </source>
</evidence>
<feature type="domain" description="Aminoacyl-transfer RNA synthetases class-II family profile" evidence="15">
    <location>
        <begin position="263"/>
        <end position="586"/>
    </location>
</feature>
<evidence type="ECO:0000256" key="13">
    <source>
        <dbReference type="ARBA" id="ARBA00051967"/>
    </source>
</evidence>
<comment type="similarity">
    <text evidence="2">Belongs to the class-II aminoacyl-tRNA synthetase family.</text>
</comment>
<evidence type="ECO:0000256" key="1">
    <source>
        <dbReference type="ARBA" id="ARBA00004496"/>
    </source>
</evidence>
<evidence type="ECO:0000256" key="12">
    <source>
        <dbReference type="ARBA" id="ARBA00030057"/>
    </source>
</evidence>
<dbReference type="InterPro" id="IPR045864">
    <property type="entry name" value="aa-tRNA-synth_II/BPL/LPL"/>
</dbReference>
<dbReference type="SUPFAM" id="SSF55681">
    <property type="entry name" value="Class II aaRS and biotin synthetases"/>
    <property type="match status" value="1"/>
</dbReference>
<evidence type="ECO:0000256" key="14">
    <source>
        <dbReference type="SAM" id="MobiDB-lite"/>
    </source>
</evidence>
<dbReference type="InterPro" id="IPR002314">
    <property type="entry name" value="aa-tRNA-synt_IIb"/>
</dbReference>
<evidence type="ECO:0000256" key="5">
    <source>
        <dbReference type="ARBA" id="ARBA00022490"/>
    </source>
</evidence>
<organism evidence="16 17">
    <name type="scientific">Aulographum hederae CBS 113979</name>
    <dbReference type="NCBI Taxonomy" id="1176131"/>
    <lineage>
        <taxon>Eukaryota</taxon>
        <taxon>Fungi</taxon>
        <taxon>Dikarya</taxon>
        <taxon>Ascomycota</taxon>
        <taxon>Pezizomycotina</taxon>
        <taxon>Dothideomycetes</taxon>
        <taxon>Pleosporomycetidae</taxon>
        <taxon>Aulographales</taxon>
        <taxon>Aulographaceae</taxon>
    </lineage>
</organism>
<dbReference type="AlphaFoldDB" id="A0A6G1GNA4"/>
<evidence type="ECO:0000313" key="16">
    <source>
        <dbReference type="EMBL" id="KAF1982446.1"/>
    </source>
</evidence>
<dbReference type="GO" id="GO:0016740">
    <property type="term" value="F:transferase activity"/>
    <property type="evidence" value="ECO:0007669"/>
    <property type="project" value="UniProtKB-KW"/>
</dbReference>
<dbReference type="EC" id="6.1.1.14" evidence="4"/>
<name>A0A6G1GNA4_9PEZI</name>
<keyword evidence="10" id="KW-0648">Protein biosynthesis</keyword>
<dbReference type="GO" id="GO:0005739">
    <property type="term" value="C:mitochondrion"/>
    <property type="evidence" value="ECO:0007669"/>
    <property type="project" value="TreeGrafter"/>
</dbReference>
<dbReference type="Gene3D" id="3.30.930.10">
    <property type="entry name" value="Bira Bifunctional Protein, Domain 2"/>
    <property type="match status" value="1"/>
</dbReference>
<dbReference type="Gene3D" id="3.40.50.800">
    <property type="entry name" value="Anticodon-binding domain"/>
    <property type="match status" value="1"/>
</dbReference>
<evidence type="ECO:0000256" key="4">
    <source>
        <dbReference type="ARBA" id="ARBA00012829"/>
    </source>
</evidence>
<dbReference type="InterPro" id="IPR036621">
    <property type="entry name" value="Anticodon-bd_dom_sf"/>
</dbReference>
<dbReference type="InterPro" id="IPR027031">
    <property type="entry name" value="Gly-tRNA_synthase/POLG2"/>
</dbReference>
<dbReference type="GO" id="GO:0004820">
    <property type="term" value="F:glycine-tRNA ligase activity"/>
    <property type="evidence" value="ECO:0007669"/>
    <property type="project" value="UniProtKB-EC"/>
</dbReference>
<dbReference type="PROSITE" id="PS50862">
    <property type="entry name" value="AA_TRNA_LIGASE_II"/>
    <property type="match status" value="1"/>
</dbReference>
<keyword evidence="6" id="KW-0436">Ligase</keyword>
<dbReference type="PANTHER" id="PTHR10745">
    <property type="entry name" value="GLYCYL-TRNA SYNTHETASE/DNA POLYMERASE SUBUNIT GAMMA-2"/>
    <property type="match status" value="1"/>
</dbReference>
<dbReference type="NCBIfam" id="TIGR00389">
    <property type="entry name" value="glyS_dimeric"/>
    <property type="match status" value="1"/>
</dbReference>
<dbReference type="NCBIfam" id="NF003211">
    <property type="entry name" value="PRK04173.1"/>
    <property type="match status" value="1"/>
</dbReference>
<evidence type="ECO:0000256" key="7">
    <source>
        <dbReference type="ARBA" id="ARBA00022679"/>
    </source>
</evidence>
<keyword evidence="17" id="KW-1185">Reference proteome</keyword>
<feature type="region of interest" description="Disordered" evidence="14">
    <location>
        <begin position="37"/>
        <end position="58"/>
    </location>
</feature>
<dbReference type="GO" id="GO:0005524">
    <property type="term" value="F:ATP binding"/>
    <property type="evidence" value="ECO:0007669"/>
    <property type="project" value="UniProtKB-KW"/>
</dbReference>
<dbReference type="InterPro" id="IPR033731">
    <property type="entry name" value="GlyRS-like_core"/>
</dbReference>
<keyword evidence="9" id="KW-0067">ATP-binding</keyword>
<evidence type="ECO:0000259" key="15">
    <source>
        <dbReference type="PROSITE" id="PS50862"/>
    </source>
</evidence>
<dbReference type="Proteomes" id="UP000800041">
    <property type="component" value="Unassembled WGS sequence"/>
</dbReference>
<dbReference type="EMBL" id="ML977184">
    <property type="protein sequence ID" value="KAF1982446.1"/>
    <property type="molecule type" value="Genomic_DNA"/>
</dbReference>
<dbReference type="OrthoDB" id="57698at2759"/>
<keyword evidence="5" id="KW-0963">Cytoplasm</keyword>
<dbReference type="FunFam" id="3.30.720.200:FF:000001">
    <property type="entry name" value="Glycine--tRNA ligase 2"/>
    <property type="match status" value="1"/>
</dbReference>
<accession>A0A6G1GNA4</accession>
<evidence type="ECO:0000256" key="6">
    <source>
        <dbReference type="ARBA" id="ARBA00022598"/>
    </source>
</evidence>
<dbReference type="Gene3D" id="3.30.720.200">
    <property type="match status" value="1"/>
</dbReference>
<dbReference type="FunFam" id="3.40.50.800:FF:000004">
    <property type="entry name" value="Glycine--tRNA ligase 2"/>
    <property type="match status" value="1"/>
</dbReference>
<dbReference type="FunFam" id="3.30.930.10:FF:000010">
    <property type="entry name" value="Glycyl-tRNA synthetase 1"/>
    <property type="match status" value="1"/>
</dbReference>
<evidence type="ECO:0000256" key="8">
    <source>
        <dbReference type="ARBA" id="ARBA00022741"/>
    </source>
</evidence>
<evidence type="ECO:0000313" key="17">
    <source>
        <dbReference type="Proteomes" id="UP000800041"/>
    </source>
</evidence>
<reference evidence="16" key="1">
    <citation type="journal article" date="2020" name="Stud. Mycol.">
        <title>101 Dothideomycetes genomes: a test case for predicting lifestyles and emergence of pathogens.</title>
        <authorList>
            <person name="Haridas S."/>
            <person name="Albert R."/>
            <person name="Binder M."/>
            <person name="Bloem J."/>
            <person name="Labutti K."/>
            <person name="Salamov A."/>
            <person name="Andreopoulos B."/>
            <person name="Baker S."/>
            <person name="Barry K."/>
            <person name="Bills G."/>
            <person name="Bluhm B."/>
            <person name="Cannon C."/>
            <person name="Castanera R."/>
            <person name="Culley D."/>
            <person name="Daum C."/>
            <person name="Ezra D."/>
            <person name="Gonzalez J."/>
            <person name="Henrissat B."/>
            <person name="Kuo A."/>
            <person name="Liang C."/>
            <person name="Lipzen A."/>
            <person name="Lutzoni F."/>
            <person name="Magnuson J."/>
            <person name="Mondo S."/>
            <person name="Nolan M."/>
            <person name="Ohm R."/>
            <person name="Pangilinan J."/>
            <person name="Park H.-J."/>
            <person name="Ramirez L."/>
            <person name="Alfaro M."/>
            <person name="Sun H."/>
            <person name="Tritt A."/>
            <person name="Yoshinaga Y."/>
            <person name="Zwiers L.-H."/>
            <person name="Turgeon B."/>
            <person name="Goodwin S."/>
            <person name="Spatafora J."/>
            <person name="Crous P."/>
            <person name="Grigoriev I."/>
        </authorList>
    </citation>
    <scope>NUCLEOTIDE SEQUENCE</scope>
    <source>
        <strain evidence="16">CBS 113979</strain>
    </source>
</reference>
<comment type="catalytic activity">
    <reaction evidence="13">
        <text>2 ATP + H(+) = P(1),P(4)-bis(5'-adenosyl) tetraphosphate + diphosphate</text>
        <dbReference type="Rhea" id="RHEA:34935"/>
        <dbReference type="ChEBI" id="CHEBI:15378"/>
        <dbReference type="ChEBI" id="CHEBI:30616"/>
        <dbReference type="ChEBI" id="CHEBI:33019"/>
        <dbReference type="ChEBI" id="CHEBI:58141"/>
    </reaction>
</comment>
<dbReference type="GO" id="GO:0070150">
    <property type="term" value="P:mitochondrial glycyl-tRNA aminoacylation"/>
    <property type="evidence" value="ECO:0007669"/>
    <property type="project" value="TreeGrafter"/>
</dbReference>
<sequence>MRLKFRIVTSYINRGIHPTSTSTSKFRAAHDHRRNIYSTARKNPNKPSGNMPETTTLTGDKFDRQPFEALLKRRFFYTESFEIYRTAPGFKGDNRGLFDYGPPGCALQANIIDLWRKHFVLEEEMLELDCTAITPEDVFKTSGHVDKFADWMCKDPVKGEYLRADHLVENVLEARLMGDKKARGEAAKPVEVEDPANAKKKKIKVKDVGNVKLDDAMVEEYETILAKIEDCDGPDLAALIEKYDIRNPDGNGKVNPPIPFNLMFKSTIGPSAAAPVYLRPETAQGQFLNFRKLLEYNNNSMPFASASIGKSYRNEISPRSGLLRVREFLMAEVEHFVDPESGKKHARFEEIKDVKLSLLDRETQLSGKSTPKTVSIGEAVSSKMVDNETLGYFLARIQAFLLKVGVDPKKLRFRQHLANEMAHYACDCWDAELQTSYGWIECVGCADRSAYDLTVHSKRTGESLEVREHRREPLRIEEWQATLDKKKLGPKFRKDAKAVEGAVEALDQDTLESLAKELQEKAVISIPTAEMSDGKTQVELGQDLITIARNTRVETVRNYTPNVIEPSFGIGRILYSVLEQVYWHRPGDEARGILSLPIGVAPTKVLLVPLSNTSSFPPVIRKLGQRLRSIGISSRVDDSSASIGKRYSRNDELGTPLGITVDFDTLKDGSITLRERDSTKQVRASEDEVVEAVKSLVEGAETWEDVTKRLPEFLGQTGDE</sequence>
<dbReference type="InterPro" id="IPR002315">
    <property type="entry name" value="tRNA-synt_gly"/>
</dbReference>
<comment type="subcellular location">
    <subcellularLocation>
        <location evidence="1">Cytoplasm</location>
    </subcellularLocation>
</comment>
<gene>
    <name evidence="16" type="ORF">K402DRAFT_448688</name>
</gene>
<evidence type="ECO:0000256" key="11">
    <source>
        <dbReference type="ARBA" id="ARBA00023146"/>
    </source>
</evidence>
<dbReference type="InterPro" id="IPR006195">
    <property type="entry name" value="aa-tRNA-synth_II"/>
</dbReference>
<protein>
    <recommendedName>
        <fullName evidence="4">glycine--tRNA ligase</fullName>
        <ecNumber evidence="4">6.1.1.14</ecNumber>
    </recommendedName>
    <alternativeName>
        <fullName evidence="12">Diadenosine tetraphosphate synthetase</fullName>
    </alternativeName>
</protein>
<keyword evidence="8" id="KW-0547">Nucleotide-binding</keyword>
<comment type="subunit">
    <text evidence="3">Homodimer.</text>
</comment>
<dbReference type="InterPro" id="IPR004154">
    <property type="entry name" value="Anticodon-bd"/>
</dbReference>
<dbReference type="Gene3D" id="3.30.40.230">
    <property type="match status" value="1"/>
</dbReference>
<dbReference type="PRINTS" id="PR01043">
    <property type="entry name" value="TRNASYNTHGLY"/>
</dbReference>
<keyword evidence="11 16" id="KW-0030">Aminoacyl-tRNA synthetase</keyword>
<keyword evidence="7" id="KW-0808">Transferase</keyword>
<dbReference type="SUPFAM" id="SSF52954">
    <property type="entry name" value="Class II aaRS ABD-related"/>
    <property type="match status" value="1"/>
</dbReference>
<evidence type="ECO:0000256" key="9">
    <source>
        <dbReference type="ARBA" id="ARBA00022840"/>
    </source>
</evidence>
<dbReference type="CDD" id="cd00774">
    <property type="entry name" value="GlyRS-like_core"/>
    <property type="match status" value="1"/>
</dbReference>
<evidence type="ECO:0000256" key="3">
    <source>
        <dbReference type="ARBA" id="ARBA00011738"/>
    </source>
</evidence>